<protein>
    <submittedName>
        <fullName evidence="2">Uncharacterized protein</fullName>
    </submittedName>
</protein>
<evidence type="ECO:0000256" key="1">
    <source>
        <dbReference type="SAM" id="MobiDB-lite"/>
    </source>
</evidence>
<sequence>MVVPAPRRGGRRTGRPPVSSPPGRGGPSKTATPTVEESATSAEDALKEAEEEFEQSLKDIENALGETVGVQEGTYEVTNSGPDYEDPSLALDDEYIAPGTYTTKGPADGSSSCYWARMRDASGQSGSIIANDLTAGRAIVTLKEGEFFKTSGCKPWTGKGD</sequence>
<gene>
    <name evidence="2" type="ORF">FNH04_12870</name>
</gene>
<dbReference type="Proteomes" id="UP000326979">
    <property type="component" value="Unassembled WGS sequence"/>
</dbReference>
<proteinExistence type="predicted"/>
<feature type="compositionally biased region" description="Polar residues" evidence="1">
    <location>
        <begin position="29"/>
        <end position="41"/>
    </location>
</feature>
<accession>A0A5N8W0L5</accession>
<reference evidence="2 3" key="1">
    <citation type="submission" date="2019-07" db="EMBL/GenBank/DDBJ databases">
        <title>New species of Amycolatopsis and Streptomyces.</title>
        <authorList>
            <person name="Duangmal K."/>
            <person name="Teo W.F.A."/>
            <person name="Lipun K."/>
        </authorList>
    </citation>
    <scope>NUCLEOTIDE SEQUENCE [LARGE SCALE GENOMIC DNA]</scope>
    <source>
        <strain evidence="2 3">TISTR 2346</strain>
    </source>
</reference>
<comment type="caution">
    <text evidence="2">The sequence shown here is derived from an EMBL/GenBank/DDBJ whole genome shotgun (WGS) entry which is preliminary data.</text>
</comment>
<keyword evidence="3" id="KW-1185">Reference proteome</keyword>
<name>A0A5N8W0L5_9ACTN</name>
<dbReference type="OrthoDB" id="166978at2"/>
<dbReference type="RefSeq" id="WP_152783593.1">
    <property type="nucleotide sequence ID" value="NZ_BAABEQ010000008.1"/>
</dbReference>
<dbReference type="EMBL" id="VJZE01000068">
    <property type="protein sequence ID" value="MPY40769.1"/>
    <property type="molecule type" value="Genomic_DNA"/>
</dbReference>
<evidence type="ECO:0000313" key="3">
    <source>
        <dbReference type="Proteomes" id="UP000326979"/>
    </source>
</evidence>
<dbReference type="AlphaFoldDB" id="A0A5N8W0L5"/>
<feature type="region of interest" description="Disordered" evidence="1">
    <location>
        <begin position="1"/>
        <end position="89"/>
    </location>
</feature>
<organism evidence="2 3">
    <name type="scientific">Streptomyces phyllanthi</name>
    <dbReference type="NCBI Taxonomy" id="1803180"/>
    <lineage>
        <taxon>Bacteria</taxon>
        <taxon>Bacillati</taxon>
        <taxon>Actinomycetota</taxon>
        <taxon>Actinomycetes</taxon>
        <taxon>Kitasatosporales</taxon>
        <taxon>Streptomycetaceae</taxon>
        <taxon>Streptomyces</taxon>
    </lineage>
</organism>
<evidence type="ECO:0000313" key="2">
    <source>
        <dbReference type="EMBL" id="MPY40769.1"/>
    </source>
</evidence>